<accession>A0A6M0CTD1</accession>
<protein>
    <submittedName>
        <fullName evidence="2">DUF4386 family protein</fullName>
    </submittedName>
</protein>
<proteinExistence type="predicted"/>
<evidence type="ECO:0000256" key="1">
    <source>
        <dbReference type="SAM" id="Phobius"/>
    </source>
</evidence>
<dbReference type="EMBL" id="JAABOQ010000007">
    <property type="protein sequence ID" value="NER18777.1"/>
    <property type="molecule type" value="Genomic_DNA"/>
</dbReference>
<name>A0A6M0CTD1_9FLAO</name>
<organism evidence="2 3">
    <name type="scientific">Spongiivirga citrea</name>
    <dbReference type="NCBI Taxonomy" id="1481457"/>
    <lineage>
        <taxon>Bacteria</taxon>
        <taxon>Pseudomonadati</taxon>
        <taxon>Bacteroidota</taxon>
        <taxon>Flavobacteriia</taxon>
        <taxon>Flavobacteriales</taxon>
        <taxon>Flavobacteriaceae</taxon>
        <taxon>Spongiivirga</taxon>
    </lineage>
</organism>
<keyword evidence="1" id="KW-1133">Transmembrane helix</keyword>
<evidence type="ECO:0000313" key="2">
    <source>
        <dbReference type="EMBL" id="NER18777.1"/>
    </source>
</evidence>
<dbReference type="RefSeq" id="WP_164033461.1">
    <property type="nucleotide sequence ID" value="NZ_JAABOQ010000007.1"/>
</dbReference>
<feature type="transmembrane region" description="Helical" evidence="1">
    <location>
        <begin position="86"/>
        <end position="107"/>
    </location>
</feature>
<dbReference type="AlphaFoldDB" id="A0A6M0CTD1"/>
<reference evidence="2 3" key="1">
    <citation type="submission" date="2020-01" db="EMBL/GenBank/DDBJ databases">
        <title>Spongiivirga citrea KCTC 32990T.</title>
        <authorList>
            <person name="Wang G."/>
        </authorList>
    </citation>
    <scope>NUCLEOTIDE SEQUENCE [LARGE SCALE GENOMIC DNA]</scope>
    <source>
        <strain evidence="2 3">KCTC 32990</strain>
    </source>
</reference>
<evidence type="ECO:0000313" key="3">
    <source>
        <dbReference type="Proteomes" id="UP000474296"/>
    </source>
</evidence>
<feature type="transmembrane region" description="Helical" evidence="1">
    <location>
        <begin position="127"/>
        <end position="157"/>
    </location>
</feature>
<feature type="transmembrane region" description="Helical" evidence="1">
    <location>
        <begin position="169"/>
        <end position="187"/>
    </location>
</feature>
<keyword evidence="1" id="KW-0812">Transmembrane</keyword>
<feature type="transmembrane region" description="Helical" evidence="1">
    <location>
        <begin position="193"/>
        <end position="212"/>
    </location>
</feature>
<dbReference type="Proteomes" id="UP000474296">
    <property type="component" value="Unassembled WGS sequence"/>
</dbReference>
<sequence>MRQLLKAAGIAAIAEALIYIIAFITYGAIIEYPSHNSTTTQKLEFLNENHLLLSIMNLIGYILFGILLAVLVTAVHEYLKESHQKLMKITTVFGLMWVGFVLASGMISNIGLNEVIKHGATSPDEAMLIWSSVSIITEGLGGGNEIVGGIWVLLLSITSLKSSSFSLKFNYLGVFVGLVGILTIYPAEIFAELFGVSQIIWFIWLGGLLIGLSRKQKPTQVSE</sequence>
<feature type="transmembrane region" description="Helical" evidence="1">
    <location>
        <begin position="7"/>
        <end position="30"/>
    </location>
</feature>
<keyword evidence="3" id="KW-1185">Reference proteome</keyword>
<gene>
    <name evidence="2" type="ORF">GWK10_16280</name>
</gene>
<feature type="transmembrane region" description="Helical" evidence="1">
    <location>
        <begin position="50"/>
        <end position="74"/>
    </location>
</feature>
<keyword evidence="1" id="KW-0472">Membrane</keyword>
<comment type="caution">
    <text evidence="2">The sequence shown here is derived from an EMBL/GenBank/DDBJ whole genome shotgun (WGS) entry which is preliminary data.</text>
</comment>